<dbReference type="Pfam" id="PF01565">
    <property type="entry name" value="FAD_binding_4"/>
    <property type="match status" value="1"/>
</dbReference>
<dbReference type="EMBL" id="ML995831">
    <property type="protein sequence ID" value="KAF2769720.1"/>
    <property type="molecule type" value="Genomic_DNA"/>
</dbReference>
<dbReference type="PANTHER" id="PTHR42973:SF13">
    <property type="entry name" value="FAD-BINDING PCMH-TYPE DOMAIN-CONTAINING PROTEIN"/>
    <property type="match status" value="1"/>
</dbReference>
<dbReference type="InterPro" id="IPR016166">
    <property type="entry name" value="FAD-bd_PCMH"/>
</dbReference>
<dbReference type="Gene3D" id="3.30.465.10">
    <property type="match status" value="1"/>
</dbReference>
<keyword evidence="7" id="KW-1185">Reference proteome</keyword>
<dbReference type="AlphaFoldDB" id="A0A6G1LAQ5"/>
<dbReference type="GO" id="GO:0016491">
    <property type="term" value="F:oxidoreductase activity"/>
    <property type="evidence" value="ECO:0007669"/>
    <property type="project" value="UniProtKB-KW"/>
</dbReference>
<sequence length="420" mass="45237">MLRLCSELHAKYPAQIVFDSLGPDSLETLSIVSEYTQAITGYWDVKNMDTWPACSFLPSNADDTSFAVKTLLKYPSVRFALKGGGHNLNVGWSSVGNGVLIAFRPNSKYATPAADSNTIDVGAGCKFEDVYEVLTPLKKTVVSARLGDIDVDGFISGGGLSYLSSQYGFAADNVVSAEVVLANGTITNASATFNPDLFFALKGGGNQYAIVTKWTLNAFDSGTDGLVWGGNKDPKAAMIPTFNFAGFLVPDVPVAIVFLFYDASTPVSGIFDAIDAIPHLYDSTKARTVYDLTRGVLVAIIKVPQQITTLIAQASQIAGGNALGLDPNNGDRMFIKSSLAWASPLCDKTCPSRFKQWVSATHDLHVQDFSGNHLTNYKSGDLEYISYGHATYQLLKAVHEAYDPTNFFGSKQGGWNFTSQ</sequence>
<dbReference type="GO" id="GO:0071949">
    <property type="term" value="F:FAD binding"/>
    <property type="evidence" value="ECO:0007669"/>
    <property type="project" value="InterPro"/>
</dbReference>
<dbReference type="PROSITE" id="PS51387">
    <property type="entry name" value="FAD_PCMH"/>
    <property type="match status" value="1"/>
</dbReference>
<evidence type="ECO:0000313" key="7">
    <source>
        <dbReference type="Proteomes" id="UP000799436"/>
    </source>
</evidence>
<reference evidence="6" key="1">
    <citation type="journal article" date="2020" name="Stud. Mycol.">
        <title>101 Dothideomycetes genomes: a test case for predicting lifestyles and emergence of pathogens.</title>
        <authorList>
            <person name="Haridas S."/>
            <person name="Albert R."/>
            <person name="Binder M."/>
            <person name="Bloem J."/>
            <person name="Labutti K."/>
            <person name="Salamov A."/>
            <person name="Andreopoulos B."/>
            <person name="Baker S."/>
            <person name="Barry K."/>
            <person name="Bills G."/>
            <person name="Bluhm B."/>
            <person name="Cannon C."/>
            <person name="Castanera R."/>
            <person name="Culley D."/>
            <person name="Daum C."/>
            <person name="Ezra D."/>
            <person name="Gonzalez J."/>
            <person name="Henrissat B."/>
            <person name="Kuo A."/>
            <person name="Liang C."/>
            <person name="Lipzen A."/>
            <person name="Lutzoni F."/>
            <person name="Magnuson J."/>
            <person name="Mondo S."/>
            <person name="Nolan M."/>
            <person name="Ohm R."/>
            <person name="Pangilinan J."/>
            <person name="Park H.-J."/>
            <person name="Ramirez L."/>
            <person name="Alfaro M."/>
            <person name="Sun H."/>
            <person name="Tritt A."/>
            <person name="Yoshinaga Y."/>
            <person name="Zwiers L.-H."/>
            <person name="Turgeon B."/>
            <person name="Goodwin S."/>
            <person name="Spatafora J."/>
            <person name="Crous P."/>
            <person name="Grigoriev I."/>
        </authorList>
    </citation>
    <scope>NUCLEOTIDE SEQUENCE</scope>
    <source>
        <strain evidence="6">CBS 116005</strain>
    </source>
</reference>
<dbReference type="Proteomes" id="UP000799436">
    <property type="component" value="Unassembled WGS sequence"/>
</dbReference>
<comment type="similarity">
    <text evidence="1">Belongs to the oxygen-dependent FAD-linked oxidoreductase family.</text>
</comment>
<dbReference type="InterPro" id="IPR016169">
    <property type="entry name" value="FAD-bd_PCMH_sub2"/>
</dbReference>
<evidence type="ECO:0000256" key="4">
    <source>
        <dbReference type="ARBA" id="ARBA00023002"/>
    </source>
</evidence>
<dbReference type="InterPro" id="IPR006094">
    <property type="entry name" value="Oxid_FAD_bind_N"/>
</dbReference>
<dbReference type="OrthoDB" id="2151789at2759"/>
<dbReference type="PANTHER" id="PTHR42973">
    <property type="entry name" value="BINDING OXIDOREDUCTASE, PUTATIVE (AFU_ORTHOLOGUE AFUA_1G17690)-RELATED"/>
    <property type="match status" value="1"/>
</dbReference>
<gene>
    <name evidence="6" type="ORF">EJ03DRAFT_389168</name>
</gene>
<dbReference type="InterPro" id="IPR050416">
    <property type="entry name" value="FAD-linked_Oxidoreductase"/>
</dbReference>
<proteinExistence type="inferred from homology"/>
<dbReference type="SUPFAM" id="SSF56176">
    <property type="entry name" value="FAD-binding/transporter-associated domain-like"/>
    <property type="match status" value="1"/>
</dbReference>
<name>A0A6G1LAQ5_9PEZI</name>
<keyword evidence="2" id="KW-0285">Flavoprotein</keyword>
<evidence type="ECO:0000256" key="1">
    <source>
        <dbReference type="ARBA" id="ARBA00005466"/>
    </source>
</evidence>
<organism evidence="6 7">
    <name type="scientific">Teratosphaeria nubilosa</name>
    <dbReference type="NCBI Taxonomy" id="161662"/>
    <lineage>
        <taxon>Eukaryota</taxon>
        <taxon>Fungi</taxon>
        <taxon>Dikarya</taxon>
        <taxon>Ascomycota</taxon>
        <taxon>Pezizomycotina</taxon>
        <taxon>Dothideomycetes</taxon>
        <taxon>Dothideomycetidae</taxon>
        <taxon>Mycosphaerellales</taxon>
        <taxon>Teratosphaeriaceae</taxon>
        <taxon>Teratosphaeria</taxon>
    </lineage>
</organism>
<evidence type="ECO:0000256" key="3">
    <source>
        <dbReference type="ARBA" id="ARBA00022827"/>
    </source>
</evidence>
<protein>
    <submittedName>
        <fullName evidence="6">FAD-binding domain-containing protein</fullName>
    </submittedName>
</protein>
<keyword evidence="3" id="KW-0274">FAD</keyword>
<feature type="domain" description="FAD-binding PCMH-type" evidence="5">
    <location>
        <begin position="48"/>
        <end position="221"/>
    </location>
</feature>
<accession>A0A6G1LAQ5</accession>
<evidence type="ECO:0000259" key="5">
    <source>
        <dbReference type="PROSITE" id="PS51387"/>
    </source>
</evidence>
<keyword evidence="4" id="KW-0560">Oxidoreductase</keyword>
<evidence type="ECO:0000313" key="6">
    <source>
        <dbReference type="EMBL" id="KAF2769720.1"/>
    </source>
</evidence>
<evidence type="ECO:0000256" key="2">
    <source>
        <dbReference type="ARBA" id="ARBA00022630"/>
    </source>
</evidence>
<dbReference type="InterPro" id="IPR036318">
    <property type="entry name" value="FAD-bd_PCMH-like_sf"/>
</dbReference>